<evidence type="ECO:0000256" key="3">
    <source>
        <dbReference type="ARBA" id="ARBA00022692"/>
    </source>
</evidence>
<dbReference type="GO" id="GO:0034399">
    <property type="term" value="C:nuclear periphery"/>
    <property type="evidence" value="ECO:0007669"/>
    <property type="project" value="TreeGrafter"/>
</dbReference>
<dbReference type="RefSeq" id="XP_018982387.1">
    <property type="nucleotide sequence ID" value="XM_019130102.1"/>
</dbReference>
<dbReference type="GO" id="GO:0005637">
    <property type="term" value="C:nuclear inner membrane"/>
    <property type="evidence" value="ECO:0007669"/>
    <property type="project" value="UniProtKB-SubCell"/>
</dbReference>
<proteinExistence type="predicted"/>
<dbReference type="Pfam" id="PF12949">
    <property type="entry name" value="HeH"/>
    <property type="match status" value="1"/>
</dbReference>
<dbReference type="InterPro" id="IPR018996">
    <property type="entry name" value="Man1/Src1-like_C"/>
</dbReference>
<evidence type="ECO:0000259" key="9">
    <source>
        <dbReference type="Pfam" id="PF09402"/>
    </source>
</evidence>
<dbReference type="STRING" id="984486.A0A1E3QH85"/>
<dbReference type="PANTHER" id="PTHR47808">
    <property type="entry name" value="INNER NUCLEAR MEMBRANE PROTEIN HEH2-RELATED"/>
    <property type="match status" value="1"/>
</dbReference>
<feature type="domain" description="HeH/LEM" evidence="10">
    <location>
        <begin position="13"/>
        <end position="47"/>
    </location>
</feature>
<dbReference type="CDD" id="cd12935">
    <property type="entry name" value="LEM_like"/>
    <property type="match status" value="1"/>
</dbReference>
<feature type="region of interest" description="Disordered" evidence="7">
    <location>
        <begin position="81"/>
        <end position="133"/>
    </location>
</feature>
<gene>
    <name evidence="11" type="ORF">BABINDRAFT_163792</name>
</gene>
<feature type="transmembrane region" description="Helical" evidence="8">
    <location>
        <begin position="530"/>
        <end position="549"/>
    </location>
</feature>
<dbReference type="GeneID" id="30147955"/>
<evidence type="ECO:0000256" key="7">
    <source>
        <dbReference type="SAM" id="MobiDB-lite"/>
    </source>
</evidence>
<evidence type="ECO:0000256" key="8">
    <source>
        <dbReference type="SAM" id="Phobius"/>
    </source>
</evidence>
<evidence type="ECO:0000313" key="11">
    <source>
        <dbReference type="EMBL" id="ODQ77059.1"/>
    </source>
</evidence>
<feature type="compositionally biased region" description="Basic residues" evidence="7">
    <location>
        <begin position="90"/>
        <end position="99"/>
    </location>
</feature>
<dbReference type="InterPro" id="IPR041885">
    <property type="entry name" value="MAN1_winged_helix_dom"/>
</dbReference>
<evidence type="ECO:0000256" key="5">
    <source>
        <dbReference type="ARBA" id="ARBA00023136"/>
    </source>
</evidence>
<dbReference type="GO" id="GO:0071763">
    <property type="term" value="P:nuclear membrane organization"/>
    <property type="evidence" value="ECO:0007669"/>
    <property type="project" value="TreeGrafter"/>
</dbReference>
<feature type="region of interest" description="Disordered" evidence="7">
    <location>
        <begin position="372"/>
        <end position="404"/>
    </location>
</feature>
<feature type="compositionally biased region" description="Basic and acidic residues" evidence="7">
    <location>
        <begin position="283"/>
        <end position="292"/>
    </location>
</feature>
<feature type="region of interest" description="Disordered" evidence="7">
    <location>
        <begin position="228"/>
        <end position="264"/>
    </location>
</feature>
<dbReference type="AlphaFoldDB" id="A0A1E3QH85"/>
<feature type="region of interest" description="Disordered" evidence="7">
    <location>
        <begin position="279"/>
        <end position="312"/>
    </location>
</feature>
<reference evidence="12" key="1">
    <citation type="submission" date="2016-05" db="EMBL/GenBank/DDBJ databases">
        <title>Comparative genomics of biotechnologically important yeasts.</title>
        <authorList>
            <consortium name="DOE Joint Genome Institute"/>
            <person name="Riley R."/>
            <person name="Haridas S."/>
            <person name="Wolfe K.H."/>
            <person name="Lopes M.R."/>
            <person name="Hittinger C.T."/>
            <person name="Goker M."/>
            <person name="Salamov A."/>
            <person name="Wisecaver J."/>
            <person name="Long T.M."/>
            <person name="Aerts A.L."/>
            <person name="Barry K."/>
            <person name="Choi C."/>
            <person name="Clum A."/>
            <person name="Coughlan A.Y."/>
            <person name="Deshpande S."/>
            <person name="Douglass A.P."/>
            <person name="Hanson S.J."/>
            <person name="Klenk H.-P."/>
            <person name="Labutti K."/>
            <person name="Lapidus A."/>
            <person name="Lindquist E."/>
            <person name="Lipzen A."/>
            <person name="Meier-Kolthoff J.P."/>
            <person name="Ohm R.A."/>
            <person name="Otillar R.P."/>
            <person name="Pangilinan J."/>
            <person name="Peng Y."/>
            <person name="Rokas A."/>
            <person name="Rosa C.A."/>
            <person name="Scheuner C."/>
            <person name="Sibirny A.A."/>
            <person name="Slot J.C."/>
            <person name="Stielow J.B."/>
            <person name="Sun H."/>
            <person name="Kurtzman C.P."/>
            <person name="Blackwell M."/>
            <person name="Grigoriev I.V."/>
            <person name="Jeffries T.W."/>
        </authorList>
    </citation>
    <scope>NUCLEOTIDE SEQUENCE [LARGE SCALE GENOMIC DNA]</scope>
    <source>
        <strain evidence="12">NRRL Y-12698</strain>
    </source>
</reference>
<sequence length="887" mass="98688">MENEAYLEPGFDPTSLKVAQLRGVLLAHDIDYPSSAKKADLVGLFKKEVLPKAAALLAKHKSVNASDQGIINFDGRKPKDLIVSDASPKSSKKPKRLAKPSKLPTDLDAEVVPSRTRRSLTSVSHSLPVHDSDGDLDIQEVVKTSPKKPTQTVGTDESVEDIHSSDIEEISKQDPAKLKFATSNKSKAVKTKKVGKPVATKVEKKKRDTKTKEAVNLKELTAHIMKGRVLDIPKPKDEDTKSHFSSNNVFQSSSNTSPAKTHSADTSFEAAIANAVRSPKRVTVKDARHKDSNAGPKRNPSLDTDSKIKKNSSAISNKKLVSAVESNAKKVLQAIETSAKKLVAVAPTNQSNLVPVTPSSKISTLVKKVASSGKKTSGVRSPSVKTTPLKSASKKLPVSEREVSHHDVVSSPTIRVVHAALPTVADFSSQDFAAQLGVTLQGTPKESTPVKRKVVRAPTLSEVTDNTDYEIFEVSKLLSQPRIQDEELSDEEVELDTEENTKADIKAKGQRLRVSVKETPDPKPTSFLKILNYILVWFLLLLAGVYGAWYRDQRILVGYCGAEIYQRTFENPTGNLILEQLESFLDSNKPQCRPCPSNGRCTVNFQLQCYDDFVESYPWYSFNGLVPVAGKCVPDTKKAERIDRIIDFSLQLLRERNANADCGDCEDDLDAGFTTEALRDIVYQLKADYISPEDFDDIWNRALFELEKEPEIKTRYLGDYSQQGPKETSLDDEPSSEESQNKVLRTTSLANLSLQCKFKRAVVNSLARYRLPLGILAAALLIVKVLQKRHETKRVEHDRIQKLNSLILQKLQAQRHLAVSDRNGFTKPYIGSIQLRDLLLSEENSTKKMKIWESVSRKVEYNTCIRSHMMEVHGEIMKVWEWIANTE</sequence>
<name>A0A1E3QH85_9ASCO</name>
<feature type="compositionally biased region" description="Basic and acidic residues" evidence="7">
    <location>
        <begin position="228"/>
        <end position="242"/>
    </location>
</feature>
<feature type="domain" description="Man1/Src1-like C-terminal" evidence="9">
    <location>
        <begin position="539"/>
        <end position="884"/>
    </location>
</feature>
<dbReference type="Gene3D" id="1.10.10.1180">
    <property type="entry name" value="MAN1, winged-helix domain"/>
    <property type="match status" value="1"/>
</dbReference>
<keyword evidence="3 8" id="KW-0812">Transmembrane</keyword>
<feature type="compositionally biased region" description="Low complexity" evidence="7">
    <location>
        <begin position="243"/>
        <end position="257"/>
    </location>
</feature>
<dbReference type="EMBL" id="KV454443">
    <property type="protein sequence ID" value="ODQ77059.1"/>
    <property type="molecule type" value="Genomic_DNA"/>
</dbReference>
<dbReference type="InterPro" id="IPR044780">
    <property type="entry name" value="Heh2/Src1"/>
</dbReference>
<dbReference type="OrthoDB" id="2503928at2759"/>
<evidence type="ECO:0000313" key="12">
    <source>
        <dbReference type="Proteomes" id="UP000094336"/>
    </source>
</evidence>
<protein>
    <recommendedName>
        <fullName evidence="13">Inner nuclear membrane protein SRC1</fullName>
    </recommendedName>
</protein>
<dbReference type="InterPro" id="IPR025856">
    <property type="entry name" value="HeH/LEM_domain"/>
</dbReference>
<keyword evidence="12" id="KW-1185">Reference proteome</keyword>
<evidence type="ECO:0000256" key="4">
    <source>
        <dbReference type="ARBA" id="ARBA00022989"/>
    </source>
</evidence>
<keyword evidence="5 8" id="KW-0472">Membrane</keyword>
<dbReference type="GO" id="GO:0005783">
    <property type="term" value="C:endoplasmic reticulum"/>
    <property type="evidence" value="ECO:0007669"/>
    <property type="project" value="TreeGrafter"/>
</dbReference>
<accession>A0A1E3QH85</accession>
<evidence type="ECO:0000259" key="10">
    <source>
        <dbReference type="Pfam" id="PF12949"/>
    </source>
</evidence>
<dbReference type="PANTHER" id="PTHR47808:SF2">
    <property type="entry name" value="LEM DOMAIN-CONTAINING PROTEIN 2"/>
    <property type="match status" value="1"/>
</dbReference>
<dbReference type="InterPro" id="IPR036361">
    <property type="entry name" value="SAP_dom_sf"/>
</dbReference>
<comment type="subcellular location">
    <subcellularLocation>
        <location evidence="1">Nucleus inner membrane</location>
    </subcellularLocation>
</comment>
<dbReference type="Proteomes" id="UP000094336">
    <property type="component" value="Unassembled WGS sequence"/>
</dbReference>
<evidence type="ECO:0008006" key="13">
    <source>
        <dbReference type="Google" id="ProtNLM"/>
    </source>
</evidence>
<dbReference type="Gene3D" id="1.10.720.30">
    <property type="entry name" value="SAP domain"/>
    <property type="match status" value="1"/>
</dbReference>
<feature type="region of interest" description="Disordered" evidence="7">
    <location>
        <begin position="717"/>
        <end position="742"/>
    </location>
</feature>
<evidence type="ECO:0000256" key="1">
    <source>
        <dbReference type="ARBA" id="ARBA00004540"/>
    </source>
</evidence>
<keyword evidence="6" id="KW-0539">Nucleus</keyword>
<evidence type="ECO:0000256" key="6">
    <source>
        <dbReference type="ARBA" id="ARBA00023242"/>
    </source>
</evidence>
<dbReference type="Pfam" id="PF09402">
    <property type="entry name" value="MSC"/>
    <property type="match status" value="1"/>
</dbReference>
<organism evidence="11 12">
    <name type="scientific">Babjeviella inositovora NRRL Y-12698</name>
    <dbReference type="NCBI Taxonomy" id="984486"/>
    <lineage>
        <taxon>Eukaryota</taxon>
        <taxon>Fungi</taxon>
        <taxon>Dikarya</taxon>
        <taxon>Ascomycota</taxon>
        <taxon>Saccharomycotina</taxon>
        <taxon>Pichiomycetes</taxon>
        <taxon>Serinales incertae sedis</taxon>
        <taxon>Babjeviella</taxon>
    </lineage>
</organism>
<keyword evidence="4 8" id="KW-1133">Transmembrane helix</keyword>
<evidence type="ECO:0000256" key="2">
    <source>
        <dbReference type="ARBA" id="ARBA00022553"/>
    </source>
</evidence>
<dbReference type="GO" id="GO:0003682">
    <property type="term" value="F:chromatin binding"/>
    <property type="evidence" value="ECO:0007669"/>
    <property type="project" value="InterPro"/>
</dbReference>
<keyword evidence="2" id="KW-0597">Phosphoprotein</keyword>
<feature type="compositionally biased region" description="Polar residues" evidence="7">
    <location>
        <begin position="373"/>
        <end position="390"/>
    </location>
</feature>